<evidence type="ECO:0000313" key="1">
    <source>
        <dbReference type="EMBL" id="GAF76486.1"/>
    </source>
</evidence>
<organism evidence="1">
    <name type="scientific">marine sediment metagenome</name>
    <dbReference type="NCBI Taxonomy" id="412755"/>
    <lineage>
        <taxon>unclassified sequences</taxon>
        <taxon>metagenomes</taxon>
        <taxon>ecological metagenomes</taxon>
    </lineage>
</organism>
<comment type="caution">
    <text evidence="1">The sequence shown here is derived from an EMBL/GenBank/DDBJ whole genome shotgun (WGS) entry which is preliminary data.</text>
</comment>
<dbReference type="EMBL" id="BARS01008281">
    <property type="protein sequence ID" value="GAF76486.1"/>
    <property type="molecule type" value="Genomic_DNA"/>
</dbReference>
<name>X0SMZ8_9ZZZZ</name>
<accession>X0SMZ8</accession>
<gene>
    <name evidence="1" type="ORF">S01H1_15815</name>
</gene>
<sequence length="54" mass="5942">MYTRGQEEQNEKMAKECCYLYSLIDLYSLSGSTGGYARGTKTIHQGGKDSGQGE</sequence>
<dbReference type="AlphaFoldDB" id="X0SMZ8"/>
<protein>
    <submittedName>
        <fullName evidence="1">Uncharacterized protein</fullName>
    </submittedName>
</protein>
<reference evidence="1" key="1">
    <citation type="journal article" date="2014" name="Front. Microbiol.">
        <title>High frequency of phylogenetically diverse reductive dehalogenase-homologous genes in deep subseafloor sedimentary metagenomes.</title>
        <authorList>
            <person name="Kawai M."/>
            <person name="Futagami T."/>
            <person name="Toyoda A."/>
            <person name="Takaki Y."/>
            <person name="Nishi S."/>
            <person name="Hori S."/>
            <person name="Arai W."/>
            <person name="Tsubouchi T."/>
            <person name="Morono Y."/>
            <person name="Uchiyama I."/>
            <person name="Ito T."/>
            <person name="Fujiyama A."/>
            <person name="Inagaki F."/>
            <person name="Takami H."/>
        </authorList>
    </citation>
    <scope>NUCLEOTIDE SEQUENCE</scope>
    <source>
        <strain evidence="1">Expedition CK06-06</strain>
    </source>
</reference>
<proteinExistence type="predicted"/>